<dbReference type="Pfam" id="PF25881">
    <property type="entry name" value="HH_YBHG"/>
    <property type="match status" value="1"/>
</dbReference>
<keyword evidence="2 3" id="KW-0175">Coiled coil</keyword>
<proteinExistence type="predicted"/>
<comment type="subcellular location">
    <subcellularLocation>
        <location evidence="1">Cell envelope</location>
    </subcellularLocation>
</comment>
<reference evidence="6 7" key="1">
    <citation type="submission" date="2018-03" db="EMBL/GenBank/DDBJ databases">
        <title>Rhodobacter blasticus.</title>
        <authorList>
            <person name="Meyer T.E."/>
            <person name="Miller S."/>
            <person name="Lodha T."/>
            <person name="Gandham S."/>
            <person name="Chintalapati S."/>
            <person name="Chintalapati V.R."/>
        </authorList>
    </citation>
    <scope>NUCLEOTIDE SEQUENCE [LARGE SCALE GENOMIC DNA]</scope>
    <source>
        <strain evidence="6 7">DSM 2131</strain>
    </source>
</reference>
<evidence type="ECO:0000256" key="1">
    <source>
        <dbReference type="ARBA" id="ARBA00004196"/>
    </source>
</evidence>
<evidence type="ECO:0000313" key="7">
    <source>
        <dbReference type="Proteomes" id="UP000241362"/>
    </source>
</evidence>
<feature type="signal peptide" evidence="4">
    <location>
        <begin position="1"/>
        <end position="19"/>
    </location>
</feature>
<dbReference type="Proteomes" id="UP000241362">
    <property type="component" value="Unassembled WGS sequence"/>
</dbReference>
<comment type="caution">
    <text evidence="6">The sequence shown here is derived from an EMBL/GenBank/DDBJ whole genome shotgun (WGS) entry which is preliminary data.</text>
</comment>
<feature type="coiled-coil region" evidence="3">
    <location>
        <begin position="73"/>
        <end position="157"/>
    </location>
</feature>
<evidence type="ECO:0000256" key="2">
    <source>
        <dbReference type="ARBA" id="ARBA00023054"/>
    </source>
</evidence>
<keyword evidence="4" id="KW-0732">Signal</keyword>
<dbReference type="Gene3D" id="2.40.30.170">
    <property type="match status" value="1"/>
</dbReference>
<evidence type="ECO:0000256" key="4">
    <source>
        <dbReference type="SAM" id="SignalP"/>
    </source>
</evidence>
<dbReference type="Gene3D" id="1.10.287.470">
    <property type="entry name" value="Helix hairpin bin"/>
    <property type="match status" value="1"/>
</dbReference>
<sequence>MADFLCSLGFLSAFFTTCAAPSPLATGYVEGDYVQAAPLVVVRVESLTVARGDRIEATQVLARVEDQDARIAVASAKAALDKAESDLANLLEGSRAPEIAAVEAALASARANADRSAKEAERQEQLLRQKVSSQAQLDVARAAADMAAAAVAEAEAQLEVARLPARPHLIDAAAAAVEVARTTKALADWQLAQRSLTAVAPGVVTDILRRPGEVAGPSAPVLSYLPDGAIKLRLYVPEPDLARVAVGTRLDVTCDGCVATTATVTYVADQAEFTPPVIYSNDARQKLVYQVEARPDPGAPLKPGQIVEVQIAP</sequence>
<organism evidence="6 7">
    <name type="scientific">Fuscovulum blasticum DSM 2131</name>
    <dbReference type="NCBI Taxonomy" id="1188250"/>
    <lineage>
        <taxon>Bacteria</taxon>
        <taxon>Pseudomonadati</taxon>
        <taxon>Pseudomonadota</taxon>
        <taxon>Alphaproteobacteria</taxon>
        <taxon>Rhodobacterales</taxon>
        <taxon>Paracoccaceae</taxon>
        <taxon>Pseudogemmobacter</taxon>
    </lineage>
</organism>
<dbReference type="GO" id="GO:0030313">
    <property type="term" value="C:cell envelope"/>
    <property type="evidence" value="ECO:0007669"/>
    <property type="project" value="UniProtKB-SubCell"/>
</dbReference>
<dbReference type="InterPro" id="IPR059052">
    <property type="entry name" value="HH_YbhG-like"/>
</dbReference>
<accession>A0A2T4JEY4</accession>
<dbReference type="AlphaFoldDB" id="A0A2T4JEY4"/>
<dbReference type="EMBL" id="PZKE01000001">
    <property type="protein sequence ID" value="PTE16368.1"/>
    <property type="molecule type" value="Genomic_DNA"/>
</dbReference>
<keyword evidence="7" id="KW-1185">Reference proteome</keyword>
<dbReference type="SUPFAM" id="SSF111369">
    <property type="entry name" value="HlyD-like secretion proteins"/>
    <property type="match status" value="1"/>
</dbReference>
<evidence type="ECO:0000313" key="6">
    <source>
        <dbReference type="EMBL" id="PTE16368.1"/>
    </source>
</evidence>
<name>A0A2T4JEY4_FUSBL</name>
<protein>
    <submittedName>
        <fullName evidence="6">HlyD family secretion protein</fullName>
    </submittedName>
</protein>
<evidence type="ECO:0000259" key="5">
    <source>
        <dbReference type="Pfam" id="PF25881"/>
    </source>
</evidence>
<dbReference type="RefSeq" id="WP_107671533.1">
    <property type="nucleotide sequence ID" value="NZ_PZKE01000001.1"/>
</dbReference>
<dbReference type="PANTHER" id="PTHR32347:SF23">
    <property type="entry name" value="BLL5650 PROTEIN"/>
    <property type="match status" value="1"/>
</dbReference>
<evidence type="ECO:0000256" key="3">
    <source>
        <dbReference type="SAM" id="Coils"/>
    </source>
</evidence>
<feature type="chain" id="PRO_5015647899" evidence="4">
    <location>
        <begin position="20"/>
        <end position="313"/>
    </location>
</feature>
<dbReference type="PANTHER" id="PTHR32347">
    <property type="entry name" value="EFFLUX SYSTEM COMPONENT YKNX-RELATED"/>
    <property type="match status" value="1"/>
</dbReference>
<dbReference type="InterPro" id="IPR050465">
    <property type="entry name" value="UPF0194_transport"/>
</dbReference>
<feature type="domain" description="YbhG-like alpha-helical hairpin" evidence="5">
    <location>
        <begin position="65"/>
        <end position="191"/>
    </location>
</feature>
<gene>
    <name evidence="6" type="ORF">C5F44_00455</name>
</gene>